<dbReference type="InterPro" id="IPR016181">
    <property type="entry name" value="Acyl_CoA_acyltransferase"/>
</dbReference>
<dbReference type="UniPathway" id="UPA00067">
    <property type="reaction ID" value="UER00122"/>
</dbReference>
<dbReference type="Proteomes" id="UP000032668">
    <property type="component" value="Unassembled WGS sequence"/>
</dbReference>
<keyword evidence="5 8" id="KW-0808">Transferase</keyword>
<reference evidence="10 11" key="1">
    <citation type="submission" date="2012-11" db="EMBL/GenBank/DDBJ databases">
        <title>Whole genome sequence of Acidocella aminolytica 101 = DSM 11237.</title>
        <authorList>
            <person name="Azuma Y."/>
            <person name="Higashiura N."/>
            <person name="Hirakawa H."/>
            <person name="Matsushita K."/>
        </authorList>
    </citation>
    <scope>NUCLEOTIDE SEQUENCE [LARGE SCALE GENOMIC DNA]</scope>
    <source>
        <strain evidence="11">101 / DSM 11237</strain>
    </source>
</reference>
<dbReference type="EC" id="2.3.1.178" evidence="3 8"/>
<dbReference type="PANTHER" id="PTHR43072">
    <property type="entry name" value="N-ACETYLTRANSFERASE"/>
    <property type="match status" value="1"/>
</dbReference>
<organism evidence="10 11">
    <name type="scientific">Acidocella aminolytica 101 = DSM 11237</name>
    <dbReference type="NCBI Taxonomy" id="1120923"/>
    <lineage>
        <taxon>Bacteria</taxon>
        <taxon>Pseudomonadati</taxon>
        <taxon>Pseudomonadota</taxon>
        <taxon>Alphaproteobacteria</taxon>
        <taxon>Acetobacterales</taxon>
        <taxon>Acidocellaceae</taxon>
        <taxon>Acidocella</taxon>
    </lineage>
</organism>
<evidence type="ECO:0000256" key="6">
    <source>
        <dbReference type="ARBA" id="ARBA00023315"/>
    </source>
</evidence>
<dbReference type="Gene3D" id="3.40.630.30">
    <property type="match status" value="1"/>
</dbReference>
<proteinExistence type="inferred from homology"/>
<keyword evidence="11" id="KW-1185">Reference proteome</keyword>
<comment type="function">
    <text evidence="8">Catalyzes the acetylation of L-2,4-diaminobutyrate (DABA) to gamma-N-acetyl-alpha,gamma-diaminobutyric acid (ADABA) with acetyl coenzyme A.</text>
</comment>
<evidence type="ECO:0000259" key="9">
    <source>
        <dbReference type="PROSITE" id="PS51186"/>
    </source>
</evidence>
<dbReference type="NCBIfam" id="TIGR02406">
    <property type="entry name" value="ectoine_EctA"/>
    <property type="match status" value="1"/>
</dbReference>
<evidence type="ECO:0000313" key="10">
    <source>
        <dbReference type="EMBL" id="GAN78825.1"/>
    </source>
</evidence>
<evidence type="ECO:0000256" key="4">
    <source>
        <dbReference type="ARBA" id="ARBA00017935"/>
    </source>
</evidence>
<dbReference type="GO" id="GO:0019491">
    <property type="term" value="P:ectoine biosynthetic process"/>
    <property type="evidence" value="ECO:0007669"/>
    <property type="project" value="UniProtKB-UniPathway"/>
</dbReference>
<dbReference type="PANTHER" id="PTHR43072:SF23">
    <property type="entry name" value="UPF0039 PROTEIN C11D3.02C"/>
    <property type="match status" value="1"/>
</dbReference>
<dbReference type="STRING" id="1120923.SAMN02746095_02363"/>
<keyword evidence="6 8" id="KW-0012">Acyltransferase</keyword>
<dbReference type="PROSITE" id="PS51186">
    <property type="entry name" value="GNAT"/>
    <property type="match status" value="1"/>
</dbReference>
<evidence type="ECO:0000256" key="1">
    <source>
        <dbReference type="ARBA" id="ARBA00004978"/>
    </source>
</evidence>
<dbReference type="CDD" id="cd04301">
    <property type="entry name" value="NAT_SF"/>
    <property type="match status" value="1"/>
</dbReference>
<dbReference type="EMBL" id="BANC01000010">
    <property type="protein sequence ID" value="GAN78825.1"/>
    <property type="molecule type" value="Genomic_DNA"/>
</dbReference>
<evidence type="ECO:0000256" key="3">
    <source>
        <dbReference type="ARBA" id="ARBA00012355"/>
    </source>
</evidence>
<comment type="caution">
    <text evidence="10">The sequence shown here is derived from an EMBL/GenBank/DDBJ whole genome shotgun (WGS) entry which is preliminary data.</text>
</comment>
<sequence length="198" mass="21414">MGPVATSDTKSNVDYIFKVEVILMIDTLVTPSSGRITMRHPTAKDGAGVAALISSSPPLDINSTYCVLLQCTHFAQTCILAERDGQLMGWISGYAPPTHPESLFIWQVAVAKQARGTGLAGRMLDALVARPALSGLNTLRTTITADNAASWRLFESFAQRHGGEVSRLPLFEQDAHFAGQHATEFEFVIRLKADADQA</sequence>
<dbReference type="SUPFAM" id="SSF55729">
    <property type="entry name" value="Acyl-CoA N-acyltransferases (Nat)"/>
    <property type="match status" value="1"/>
</dbReference>
<dbReference type="AlphaFoldDB" id="A0A0D6PAP6"/>
<feature type="domain" description="N-acetyltransferase" evidence="9">
    <location>
        <begin position="36"/>
        <end position="194"/>
    </location>
</feature>
<name>A0A0D6PAP6_9PROT</name>
<evidence type="ECO:0000256" key="7">
    <source>
        <dbReference type="ARBA" id="ARBA00048924"/>
    </source>
</evidence>
<comment type="catalytic activity">
    <reaction evidence="7 8">
        <text>L-2,4-diaminobutanoate + acetyl-CoA = (2S)-4-acetamido-2-aminobutanoate + CoA + H(+)</text>
        <dbReference type="Rhea" id="RHEA:16901"/>
        <dbReference type="ChEBI" id="CHEBI:15378"/>
        <dbReference type="ChEBI" id="CHEBI:57287"/>
        <dbReference type="ChEBI" id="CHEBI:57288"/>
        <dbReference type="ChEBI" id="CHEBI:58761"/>
        <dbReference type="ChEBI" id="CHEBI:58929"/>
        <dbReference type="EC" id="2.3.1.178"/>
    </reaction>
</comment>
<gene>
    <name evidence="8" type="primary">ectA</name>
    <name evidence="10" type="ORF">Aam_010_003</name>
</gene>
<protein>
    <recommendedName>
        <fullName evidence="4 8">L-2,4-diaminobutyric acid acetyltransferase</fullName>
        <shortName evidence="8">DABA acetyltransferase</shortName>
        <ecNumber evidence="3 8">2.3.1.178</ecNumber>
    </recommendedName>
</protein>
<dbReference type="InterPro" id="IPR012772">
    <property type="entry name" value="Ectoine_EctA"/>
</dbReference>
<comment type="pathway">
    <text evidence="1 8">Amine and polyamine biosynthesis; ectoine biosynthesis; L-ectoine from L-aspartate 4-semialdehyde: step 2/3.</text>
</comment>
<evidence type="ECO:0000256" key="8">
    <source>
        <dbReference type="RuleBase" id="RU365045"/>
    </source>
</evidence>
<comment type="similarity">
    <text evidence="2 8">Belongs to the acetyltransferase family. EctA subfamily.</text>
</comment>
<accession>A0A0D6PAP6</accession>
<evidence type="ECO:0000256" key="2">
    <source>
        <dbReference type="ARBA" id="ARBA00010712"/>
    </source>
</evidence>
<dbReference type="Pfam" id="PF00583">
    <property type="entry name" value="Acetyltransf_1"/>
    <property type="match status" value="1"/>
</dbReference>
<evidence type="ECO:0000313" key="11">
    <source>
        <dbReference type="Proteomes" id="UP000032668"/>
    </source>
</evidence>
<dbReference type="InterPro" id="IPR000182">
    <property type="entry name" value="GNAT_dom"/>
</dbReference>
<dbReference type="GO" id="GO:0033816">
    <property type="term" value="F:diaminobutyrate acetyltransferase activity"/>
    <property type="evidence" value="ECO:0007669"/>
    <property type="project" value="UniProtKB-EC"/>
</dbReference>
<evidence type="ECO:0000256" key="5">
    <source>
        <dbReference type="ARBA" id="ARBA00022679"/>
    </source>
</evidence>